<name>A0A4Z0R7V6_9FIRM</name>
<keyword evidence="4 8" id="KW-0547">Nucleotide-binding</keyword>
<evidence type="ECO:0000256" key="7">
    <source>
        <dbReference type="ARBA" id="ARBA00023150"/>
    </source>
</evidence>
<keyword evidence="2 8" id="KW-0808">Transferase</keyword>
<evidence type="ECO:0000313" key="11">
    <source>
        <dbReference type="Proteomes" id="UP000298460"/>
    </source>
</evidence>
<dbReference type="EMBL" id="SPQQ01000003">
    <property type="protein sequence ID" value="TGE38319.1"/>
    <property type="molecule type" value="Genomic_DNA"/>
</dbReference>
<feature type="binding site" evidence="8">
    <location>
        <position position="94"/>
    </location>
    <ligand>
        <name>GTP</name>
        <dbReference type="ChEBI" id="CHEBI:37565"/>
    </ligand>
</feature>
<comment type="function">
    <text evidence="8">Transfers a GMP moiety from GTP to Mo-molybdopterin (Mo-MPT) cofactor (Moco or molybdenum cofactor) to form Mo-molybdopterin guanine dinucleotide (Mo-MGD) cofactor.</text>
</comment>
<dbReference type="GO" id="GO:0005525">
    <property type="term" value="F:GTP binding"/>
    <property type="evidence" value="ECO:0007669"/>
    <property type="project" value="UniProtKB-UniRule"/>
</dbReference>
<dbReference type="GO" id="GO:0061603">
    <property type="term" value="F:molybdenum cofactor guanylyltransferase activity"/>
    <property type="evidence" value="ECO:0007669"/>
    <property type="project" value="UniProtKB-EC"/>
</dbReference>
<evidence type="ECO:0000256" key="8">
    <source>
        <dbReference type="HAMAP-Rule" id="MF_00316"/>
    </source>
</evidence>
<dbReference type="Proteomes" id="UP000298460">
    <property type="component" value="Unassembled WGS sequence"/>
</dbReference>
<dbReference type="SUPFAM" id="SSF53448">
    <property type="entry name" value="Nucleotide-diphospho-sugar transferases"/>
    <property type="match status" value="1"/>
</dbReference>
<feature type="domain" description="MobA-like NTP transferase" evidence="9">
    <location>
        <begin position="5"/>
        <end position="148"/>
    </location>
</feature>
<dbReference type="Pfam" id="PF12804">
    <property type="entry name" value="NTP_transf_3"/>
    <property type="match status" value="1"/>
</dbReference>
<protein>
    <recommendedName>
        <fullName evidence="8">Probable molybdenum cofactor guanylyltransferase</fullName>
        <shortName evidence="8">MoCo guanylyltransferase</shortName>
        <ecNumber evidence="8">2.7.7.77</ecNumber>
    </recommendedName>
    <alternativeName>
        <fullName evidence="8">GTP:molybdopterin guanylyltransferase</fullName>
    </alternativeName>
    <alternativeName>
        <fullName evidence="8">Mo-MPT guanylyltransferase</fullName>
    </alternativeName>
    <alternativeName>
        <fullName evidence="8">Molybdopterin guanylyltransferase</fullName>
    </alternativeName>
    <alternativeName>
        <fullName evidence="8">Molybdopterin-guanine dinucleotide synthase</fullName>
        <shortName evidence="8">MGD synthase</shortName>
    </alternativeName>
</protein>
<feature type="binding site" evidence="8">
    <location>
        <position position="20"/>
    </location>
    <ligand>
        <name>GTP</name>
        <dbReference type="ChEBI" id="CHEBI:37565"/>
    </ligand>
</feature>
<comment type="similarity">
    <text evidence="8">Belongs to the MobA family.</text>
</comment>
<dbReference type="HAMAP" id="MF_00316">
    <property type="entry name" value="MobA"/>
    <property type="match status" value="1"/>
</dbReference>
<sequence length="192" mass="21590">MKATGILLAGGKSSRMKRNKAFLELEGKPLVERSLTVLKTVFAEVLISSNKSELYEGYEVPIILDETLGQGPLEGLYQGLKVATYDQVFFVACDMPFLRAELIRFLSSWIPEYDVVVPHLQSGLHPLHAFYHRRCLPTIKSNLEAGRLKIIDFYPSCSVRYVGETELQAFSDLSKVFCNVNTPEDWSAILKG</sequence>
<gene>
    <name evidence="8" type="primary">mobA</name>
    <name evidence="10" type="ORF">E4K67_10205</name>
</gene>
<organism evidence="10 11">
    <name type="scientific">Desulfosporosinus fructosivorans</name>
    <dbReference type="NCBI Taxonomy" id="2018669"/>
    <lineage>
        <taxon>Bacteria</taxon>
        <taxon>Bacillati</taxon>
        <taxon>Bacillota</taxon>
        <taxon>Clostridia</taxon>
        <taxon>Eubacteriales</taxon>
        <taxon>Desulfitobacteriaceae</taxon>
        <taxon>Desulfosporosinus</taxon>
    </lineage>
</organism>
<evidence type="ECO:0000256" key="3">
    <source>
        <dbReference type="ARBA" id="ARBA00022723"/>
    </source>
</evidence>
<feature type="binding site" evidence="8">
    <location>
        <position position="94"/>
    </location>
    <ligand>
        <name>Mg(2+)</name>
        <dbReference type="ChEBI" id="CHEBI:18420"/>
    </ligand>
</feature>
<proteinExistence type="inferred from homology"/>
<evidence type="ECO:0000313" key="10">
    <source>
        <dbReference type="EMBL" id="TGE38319.1"/>
    </source>
</evidence>
<dbReference type="Gene3D" id="3.90.550.10">
    <property type="entry name" value="Spore Coat Polysaccharide Biosynthesis Protein SpsA, Chain A"/>
    <property type="match status" value="1"/>
</dbReference>
<reference evidence="10 11" key="1">
    <citation type="submission" date="2019-03" db="EMBL/GenBank/DDBJ databases">
        <title>Draft Genome Sequence of Desulfosporosinus fructosivorans Strain 63.6F, Isolated from Marine Sediment in the Baltic Sea.</title>
        <authorList>
            <person name="Hausmann B."/>
            <person name="Vandieken V."/>
            <person name="Pjevac P."/>
            <person name="Schreck K."/>
            <person name="Herbold C.W."/>
            <person name="Loy A."/>
        </authorList>
    </citation>
    <scope>NUCLEOTIDE SEQUENCE [LARGE SCALE GENOMIC DNA]</scope>
    <source>
        <strain evidence="10 11">63.6F</strain>
    </source>
</reference>
<dbReference type="CDD" id="cd02503">
    <property type="entry name" value="MobA"/>
    <property type="match status" value="1"/>
</dbReference>
<keyword evidence="6 8" id="KW-0342">GTP-binding</keyword>
<dbReference type="AlphaFoldDB" id="A0A4Z0R7V6"/>
<dbReference type="InterPro" id="IPR025877">
    <property type="entry name" value="MobA-like_NTP_Trfase"/>
</dbReference>
<keyword evidence="1 8" id="KW-0963">Cytoplasm</keyword>
<evidence type="ECO:0000256" key="6">
    <source>
        <dbReference type="ARBA" id="ARBA00023134"/>
    </source>
</evidence>
<evidence type="ECO:0000256" key="1">
    <source>
        <dbReference type="ARBA" id="ARBA00022490"/>
    </source>
</evidence>
<dbReference type="InterPro" id="IPR013482">
    <property type="entry name" value="Molybde_CF_guanTrfase"/>
</dbReference>
<dbReference type="GO" id="GO:0005737">
    <property type="term" value="C:cytoplasm"/>
    <property type="evidence" value="ECO:0007669"/>
    <property type="project" value="UniProtKB-SubCell"/>
</dbReference>
<dbReference type="PANTHER" id="PTHR19136">
    <property type="entry name" value="MOLYBDENUM COFACTOR GUANYLYLTRANSFERASE"/>
    <property type="match status" value="1"/>
</dbReference>
<dbReference type="InterPro" id="IPR029044">
    <property type="entry name" value="Nucleotide-diphossugar_trans"/>
</dbReference>
<keyword evidence="5 8" id="KW-0460">Magnesium</keyword>
<keyword evidence="7 8" id="KW-0501">Molybdenum cofactor biosynthesis</keyword>
<evidence type="ECO:0000256" key="4">
    <source>
        <dbReference type="ARBA" id="ARBA00022741"/>
    </source>
</evidence>
<keyword evidence="3 8" id="KW-0479">Metal-binding</keyword>
<dbReference type="EC" id="2.7.7.77" evidence="8"/>
<evidence type="ECO:0000259" key="9">
    <source>
        <dbReference type="Pfam" id="PF12804"/>
    </source>
</evidence>
<comment type="cofactor">
    <cofactor evidence="8">
        <name>Mg(2+)</name>
        <dbReference type="ChEBI" id="CHEBI:18420"/>
    </cofactor>
</comment>
<keyword evidence="10" id="KW-0548">Nucleotidyltransferase</keyword>
<dbReference type="OrthoDB" id="9788394at2"/>
<comment type="subcellular location">
    <subcellularLocation>
        <location evidence="8">Cytoplasm</location>
    </subcellularLocation>
</comment>
<comment type="domain">
    <text evidence="8">The N-terminal domain determines nucleotide recognition and specific binding, while the C-terminal domain determines the specific binding to the target protein.</text>
</comment>
<comment type="catalytic activity">
    <reaction evidence="8">
        <text>Mo-molybdopterin + GTP + H(+) = Mo-molybdopterin guanine dinucleotide + diphosphate</text>
        <dbReference type="Rhea" id="RHEA:34243"/>
        <dbReference type="ChEBI" id="CHEBI:15378"/>
        <dbReference type="ChEBI" id="CHEBI:33019"/>
        <dbReference type="ChEBI" id="CHEBI:37565"/>
        <dbReference type="ChEBI" id="CHEBI:71302"/>
        <dbReference type="ChEBI" id="CHEBI:71310"/>
        <dbReference type="EC" id="2.7.7.77"/>
    </reaction>
</comment>
<feature type="binding site" evidence="8">
    <location>
        <begin position="8"/>
        <end position="10"/>
    </location>
    <ligand>
        <name>GTP</name>
        <dbReference type="ChEBI" id="CHEBI:37565"/>
    </ligand>
</feature>
<dbReference type="GO" id="GO:0006777">
    <property type="term" value="P:Mo-molybdopterin cofactor biosynthetic process"/>
    <property type="evidence" value="ECO:0007669"/>
    <property type="project" value="UniProtKB-KW"/>
</dbReference>
<comment type="caution">
    <text evidence="10">The sequence shown here is derived from an EMBL/GenBank/DDBJ whole genome shotgun (WGS) entry which is preliminary data.</text>
</comment>
<feature type="binding site" evidence="8">
    <location>
        <position position="65"/>
    </location>
    <ligand>
        <name>GTP</name>
        <dbReference type="ChEBI" id="CHEBI:37565"/>
    </ligand>
</feature>
<dbReference type="GO" id="GO:0046872">
    <property type="term" value="F:metal ion binding"/>
    <property type="evidence" value="ECO:0007669"/>
    <property type="project" value="UniProtKB-KW"/>
</dbReference>
<comment type="caution">
    <text evidence="8">Lacks conserved residue(s) required for the propagation of feature annotation.</text>
</comment>
<evidence type="ECO:0000256" key="5">
    <source>
        <dbReference type="ARBA" id="ARBA00022842"/>
    </source>
</evidence>
<accession>A0A4Z0R7V6</accession>
<dbReference type="PANTHER" id="PTHR19136:SF81">
    <property type="entry name" value="MOLYBDENUM COFACTOR GUANYLYLTRANSFERASE"/>
    <property type="match status" value="1"/>
</dbReference>
<keyword evidence="11" id="KW-1185">Reference proteome</keyword>
<evidence type="ECO:0000256" key="2">
    <source>
        <dbReference type="ARBA" id="ARBA00022679"/>
    </source>
</evidence>